<dbReference type="Proteomes" id="UP000654075">
    <property type="component" value="Unassembled WGS sequence"/>
</dbReference>
<evidence type="ECO:0000313" key="1">
    <source>
        <dbReference type="EMBL" id="CAE8582016.1"/>
    </source>
</evidence>
<name>A0A813D282_POLGL</name>
<comment type="caution">
    <text evidence="1">The sequence shown here is derived from an EMBL/GenBank/DDBJ whole genome shotgun (WGS) entry which is preliminary data.</text>
</comment>
<dbReference type="AlphaFoldDB" id="A0A813D282"/>
<sequence length="648" mass="70130">MDDGYVVGPPEVVFPALDRFAVAISDLGLKLRLDKSACYCPSGGLDTCPFQPPECLVGQILGSDGAIGHGIIVGGVPVGDSLFVDTHLGRKCDKALSKVNTLIQKLRDVQMQSLFCVMHFAMSPLIDHWIQHSAPEAVGLHAERFDRALLDVACVCSPGSCTADETTLRRLRLPVRMYGIGLRSRTDLAPAAFLGTLCRTVPLMLDSLGPDGVCRQGFLPQLLQMFGAGSFDAGAEESRFAFLLSSGCSLGSALAVHWSALKAELGEHCDGALLTAASAAGAGIDKVQRNLTHLREAYRFRQLDHCLREQPAGDIARAAWLNLDKFSTAWVTCWPSRDASLTNAEFGEVAARYLGLPSPACFAVIGERIAGTKLTVDARGFRLGSASLAGDGWRTQHDCLKWRSFEDAKEMGVPVRAEVYGLFASCLPHAQRQHFDSMPARQRQGMVPDFQITVQWDSRGPARQLLLELKTLHFGVSTYPPATLARCGPVARRAEAIPRERAAKAMRLDTLHCGTAPGCIGPVQQRLLALGPVRGLVFGSWGEASPDVERLLSALVEAGALRHWRSMSAGSPEAARGAIAWLLRRRRGLAAVRENSRLLLARLEHVGRGAAAALQRRSTASDCPAVQARRESCWECRGPQRAGRQGRH</sequence>
<evidence type="ECO:0000313" key="2">
    <source>
        <dbReference type="Proteomes" id="UP000654075"/>
    </source>
</evidence>
<dbReference type="EMBL" id="CAJNNV010000267">
    <property type="protein sequence ID" value="CAE8582016.1"/>
    <property type="molecule type" value="Genomic_DNA"/>
</dbReference>
<accession>A0A813D282</accession>
<reference evidence="1" key="1">
    <citation type="submission" date="2021-02" db="EMBL/GenBank/DDBJ databases">
        <authorList>
            <person name="Dougan E. K."/>
            <person name="Rhodes N."/>
            <person name="Thang M."/>
            <person name="Chan C."/>
        </authorList>
    </citation>
    <scope>NUCLEOTIDE SEQUENCE</scope>
</reference>
<keyword evidence="2" id="KW-1185">Reference proteome</keyword>
<dbReference type="OMA" id="SARIDWI"/>
<organism evidence="1 2">
    <name type="scientific">Polarella glacialis</name>
    <name type="common">Dinoflagellate</name>
    <dbReference type="NCBI Taxonomy" id="89957"/>
    <lineage>
        <taxon>Eukaryota</taxon>
        <taxon>Sar</taxon>
        <taxon>Alveolata</taxon>
        <taxon>Dinophyceae</taxon>
        <taxon>Suessiales</taxon>
        <taxon>Suessiaceae</taxon>
        <taxon>Polarella</taxon>
    </lineage>
</organism>
<protein>
    <submittedName>
        <fullName evidence="1">Uncharacterized protein</fullName>
    </submittedName>
</protein>
<gene>
    <name evidence="1" type="ORF">PGLA1383_LOCUS1026</name>
</gene>
<proteinExistence type="predicted"/>